<sequence length="37" mass="3796">EIRPASAVAVFGKVVGDATVLKKAGSGAQIIVERKTE</sequence>
<feature type="domain" description="Cyclophilin TM1367-like" evidence="1">
    <location>
        <begin position="1"/>
        <end position="33"/>
    </location>
</feature>
<evidence type="ECO:0000313" key="2">
    <source>
        <dbReference type="EMBL" id="GAJ15067.1"/>
    </source>
</evidence>
<protein>
    <recommendedName>
        <fullName evidence="1">Cyclophilin TM1367-like domain-containing protein</fullName>
    </recommendedName>
</protein>
<comment type="caution">
    <text evidence="2">The sequence shown here is derived from an EMBL/GenBank/DDBJ whole genome shotgun (WGS) entry which is preliminary data.</text>
</comment>
<feature type="non-terminal residue" evidence="2">
    <location>
        <position position="1"/>
    </location>
</feature>
<accession>X1VCN3</accession>
<name>X1VCN3_9ZZZZ</name>
<organism evidence="2">
    <name type="scientific">marine sediment metagenome</name>
    <dbReference type="NCBI Taxonomy" id="412755"/>
    <lineage>
        <taxon>unclassified sequences</taxon>
        <taxon>metagenomes</taxon>
        <taxon>ecological metagenomes</taxon>
    </lineage>
</organism>
<dbReference type="Gene3D" id="2.40.100.20">
    <property type="match status" value="1"/>
</dbReference>
<dbReference type="InterPro" id="IPR025658">
    <property type="entry name" value="Cyclophilin_TM1367"/>
</dbReference>
<dbReference type="AlphaFoldDB" id="X1VCN3"/>
<evidence type="ECO:0000259" key="1">
    <source>
        <dbReference type="Pfam" id="PF04126"/>
    </source>
</evidence>
<proteinExistence type="predicted"/>
<gene>
    <name evidence="2" type="ORF">S12H4_46246</name>
</gene>
<dbReference type="EMBL" id="BARW01028674">
    <property type="protein sequence ID" value="GAJ15067.1"/>
    <property type="molecule type" value="Genomic_DNA"/>
</dbReference>
<dbReference type="Pfam" id="PF04126">
    <property type="entry name" value="Cyclophil_like"/>
    <property type="match status" value="1"/>
</dbReference>
<reference evidence="2" key="1">
    <citation type="journal article" date="2014" name="Front. Microbiol.">
        <title>High frequency of phylogenetically diverse reductive dehalogenase-homologous genes in deep subseafloor sedimentary metagenomes.</title>
        <authorList>
            <person name="Kawai M."/>
            <person name="Futagami T."/>
            <person name="Toyoda A."/>
            <person name="Takaki Y."/>
            <person name="Nishi S."/>
            <person name="Hori S."/>
            <person name="Arai W."/>
            <person name="Tsubouchi T."/>
            <person name="Morono Y."/>
            <person name="Uchiyama I."/>
            <person name="Ito T."/>
            <person name="Fujiyama A."/>
            <person name="Inagaki F."/>
            <person name="Takami H."/>
        </authorList>
    </citation>
    <scope>NUCLEOTIDE SEQUENCE</scope>
    <source>
        <strain evidence="2">Expedition CK06-06</strain>
    </source>
</reference>